<gene>
    <name evidence="4" type="ORF">AMK59_6601</name>
</gene>
<dbReference type="InterPro" id="IPR039878">
    <property type="entry name" value="RBM33"/>
</dbReference>
<evidence type="ECO:0000256" key="2">
    <source>
        <dbReference type="SAM" id="Coils"/>
    </source>
</evidence>
<evidence type="ECO:0000313" key="5">
    <source>
        <dbReference type="Proteomes" id="UP000051574"/>
    </source>
</evidence>
<evidence type="ECO:0000256" key="1">
    <source>
        <dbReference type="ARBA" id="ARBA00022884"/>
    </source>
</evidence>
<dbReference type="InterPro" id="IPR012677">
    <property type="entry name" value="Nucleotide-bd_a/b_plait_sf"/>
</dbReference>
<sequence length="574" mass="66264">TELEDSEILNSTVEEKGRCRQDKFLNERVLQTEQTPAAKKIFAQGKQYFRGGFRGRWMGHRGTFHNNQTRTHFQQRNKVLINPHFKGNVEIKHNVSLAWDKNNGAGKKPVIHIQPWAQVSVPNNTVYQQNSMPAQTYVHQQYLPAAQNSRLSVHQRLGISTNSYNQPFVQNFQQPNYNMPAIPQNQYLQNPMYAPPQPQFPNNYNNVNHFGQPLYNNNPNVNKSVTSQFQNNWPVQTQPQQMQPAPFNSNQSYPNYTMSAPQTHFVRPFDSNPGPNVNYPQNLAVVNNQPKHIDPFYEESETRFQQTPKFIGNGPTKRRFDFKIDQKKKKRTVSSNLHEVKTVDIPVFEEEEDEEMRAYRKKIEQQKLIREKLLRQKEERRKQAAKKLQAEEEYHNTITPNDIAKEEIPVIMNPKKIIESPLKQVPVKPIKTQVVRMNKNIVPIKTDNPLVVKRVVTAKPMSCESVSADNSESETLNKDHLSSFLSNRKIFARDKSLADTSLVVINNLATGTSEVKLRKLCQGVGDIQNLQMSTQERQATIQFKSVASAHAFYKKYQRFMLDLSMIQVSLKPVS</sequence>
<dbReference type="SUPFAM" id="SSF54928">
    <property type="entry name" value="RNA-binding domain, RBD"/>
    <property type="match status" value="1"/>
</dbReference>
<proteinExistence type="predicted"/>
<dbReference type="SMART" id="SM00360">
    <property type="entry name" value="RRM"/>
    <property type="match status" value="1"/>
</dbReference>
<keyword evidence="1" id="KW-0694">RNA-binding</keyword>
<keyword evidence="2" id="KW-0175">Coiled coil</keyword>
<name>A0A0T6AYS3_9SCAR</name>
<comment type="caution">
    <text evidence="4">The sequence shown here is derived from an EMBL/GenBank/DDBJ whole genome shotgun (WGS) entry which is preliminary data.</text>
</comment>
<dbReference type="CDD" id="cd00590">
    <property type="entry name" value="RRM_SF"/>
    <property type="match status" value="1"/>
</dbReference>
<dbReference type="InterPro" id="IPR035979">
    <property type="entry name" value="RBD_domain_sf"/>
</dbReference>
<dbReference type="PANTHER" id="PTHR22014">
    <property type="entry name" value="RNA-BINDING PROTEIN 33"/>
    <property type="match status" value="1"/>
</dbReference>
<feature type="coiled-coil region" evidence="2">
    <location>
        <begin position="356"/>
        <end position="394"/>
    </location>
</feature>
<evidence type="ECO:0000313" key="4">
    <source>
        <dbReference type="EMBL" id="KRT80232.1"/>
    </source>
</evidence>
<dbReference type="EMBL" id="LJIG01022502">
    <property type="protein sequence ID" value="KRT80232.1"/>
    <property type="molecule type" value="Genomic_DNA"/>
</dbReference>
<keyword evidence="5" id="KW-1185">Reference proteome</keyword>
<evidence type="ECO:0000259" key="3">
    <source>
        <dbReference type="SMART" id="SM00360"/>
    </source>
</evidence>
<dbReference type="AlphaFoldDB" id="A0A0T6AYS3"/>
<accession>A0A0T6AYS3</accession>
<organism evidence="4 5">
    <name type="scientific">Oryctes borbonicus</name>
    <dbReference type="NCBI Taxonomy" id="1629725"/>
    <lineage>
        <taxon>Eukaryota</taxon>
        <taxon>Metazoa</taxon>
        <taxon>Ecdysozoa</taxon>
        <taxon>Arthropoda</taxon>
        <taxon>Hexapoda</taxon>
        <taxon>Insecta</taxon>
        <taxon>Pterygota</taxon>
        <taxon>Neoptera</taxon>
        <taxon>Endopterygota</taxon>
        <taxon>Coleoptera</taxon>
        <taxon>Polyphaga</taxon>
        <taxon>Scarabaeiformia</taxon>
        <taxon>Scarabaeidae</taxon>
        <taxon>Dynastinae</taxon>
        <taxon>Oryctes</taxon>
    </lineage>
</organism>
<feature type="domain" description="RRM" evidence="3">
    <location>
        <begin position="502"/>
        <end position="569"/>
    </location>
</feature>
<protein>
    <submittedName>
        <fullName evidence="4">RNA binding protein</fullName>
    </submittedName>
</protein>
<feature type="non-terminal residue" evidence="4">
    <location>
        <position position="1"/>
    </location>
</feature>
<dbReference type="Pfam" id="PF00076">
    <property type="entry name" value="RRM_1"/>
    <property type="match status" value="1"/>
</dbReference>
<dbReference type="Gene3D" id="3.30.70.330">
    <property type="match status" value="1"/>
</dbReference>
<dbReference type="GO" id="GO:0003723">
    <property type="term" value="F:RNA binding"/>
    <property type="evidence" value="ECO:0007669"/>
    <property type="project" value="UniProtKB-KW"/>
</dbReference>
<dbReference type="OrthoDB" id="5990677at2759"/>
<dbReference type="InterPro" id="IPR000504">
    <property type="entry name" value="RRM_dom"/>
</dbReference>
<dbReference type="PANTHER" id="PTHR22014:SF2">
    <property type="entry name" value="RNA-BINDING PROTEIN 33"/>
    <property type="match status" value="1"/>
</dbReference>
<reference evidence="4 5" key="1">
    <citation type="submission" date="2015-09" db="EMBL/GenBank/DDBJ databases">
        <title>Draft genome of the scarab beetle Oryctes borbonicus.</title>
        <authorList>
            <person name="Meyer J.M."/>
            <person name="Markov G.V."/>
            <person name="Baskaran P."/>
            <person name="Herrmann M."/>
            <person name="Sommer R.J."/>
            <person name="Roedelsperger C."/>
        </authorList>
    </citation>
    <scope>NUCLEOTIDE SEQUENCE [LARGE SCALE GENOMIC DNA]</scope>
    <source>
        <strain evidence="4">OB123</strain>
        <tissue evidence="4">Whole animal</tissue>
    </source>
</reference>
<dbReference type="Proteomes" id="UP000051574">
    <property type="component" value="Unassembled WGS sequence"/>
</dbReference>